<organism evidence="4 5">
    <name type="scientific">Iris pallida</name>
    <name type="common">Sweet iris</name>
    <dbReference type="NCBI Taxonomy" id="29817"/>
    <lineage>
        <taxon>Eukaryota</taxon>
        <taxon>Viridiplantae</taxon>
        <taxon>Streptophyta</taxon>
        <taxon>Embryophyta</taxon>
        <taxon>Tracheophyta</taxon>
        <taxon>Spermatophyta</taxon>
        <taxon>Magnoliopsida</taxon>
        <taxon>Liliopsida</taxon>
        <taxon>Asparagales</taxon>
        <taxon>Iridaceae</taxon>
        <taxon>Iridoideae</taxon>
        <taxon>Irideae</taxon>
        <taxon>Iris</taxon>
    </lineage>
</organism>
<sequence>MKLCPSHCLSASSSKNLLENPNPLSSQPWRWRSFSVGTRQRRGPFHRAARIGDDSSVNPSPRQQFLHRAVRFDDKLANWF</sequence>
<comment type="caution">
    <text evidence="4">The sequence shown here is derived from an EMBL/GenBank/DDBJ whole genome shotgun (WGS) entry which is preliminary data.</text>
</comment>
<gene>
    <name evidence="4" type="ORF">M6B38_100775</name>
    <name evidence="3" type="ORF">M6B38_122900</name>
    <name evidence="1" type="ORF">M6B38_144155</name>
    <name evidence="2" type="ORF">M6B38_403695</name>
</gene>
<keyword evidence="5" id="KW-1185">Reference proteome</keyword>
<proteinExistence type="predicted"/>
<name>A0AAX6IP87_IRIPA</name>
<reference evidence="4" key="2">
    <citation type="submission" date="2023-04" db="EMBL/GenBank/DDBJ databases">
        <authorList>
            <person name="Bruccoleri R.E."/>
            <person name="Oakeley E.J."/>
            <person name="Faust A.-M."/>
            <person name="Dessus-Babus S."/>
            <person name="Altorfer M."/>
            <person name="Burckhardt D."/>
            <person name="Oertli M."/>
            <person name="Naumann U."/>
            <person name="Petersen F."/>
            <person name="Wong J."/>
        </authorList>
    </citation>
    <scope>NUCLEOTIDE SEQUENCE</scope>
    <source>
        <strain evidence="4">GSM-AAB239-AS_SAM_17_03QT</strain>
        <tissue evidence="4">Leaf</tissue>
    </source>
</reference>
<evidence type="ECO:0000313" key="5">
    <source>
        <dbReference type="Proteomes" id="UP001140949"/>
    </source>
</evidence>
<evidence type="ECO:0000313" key="4">
    <source>
        <dbReference type="EMBL" id="KAJ6854047.1"/>
    </source>
</evidence>
<reference evidence="4" key="1">
    <citation type="journal article" date="2023" name="GigaByte">
        <title>Genome assembly of the bearded iris, Iris pallida Lam.</title>
        <authorList>
            <person name="Bruccoleri R.E."/>
            <person name="Oakeley E.J."/>
            <person name="Faust A.M.E."/>
            <person name="Altorfer M."/>
            <person name="Dessus-Babus S."/>
            <person name="Burckhardt D."/>
            <person name="Oertli M."/>
            <person name="Naumann U."/>
            <person name="Petersen F."/>
            <person name="Wong J."/>
        </authorList>
    </citation>
    <scope>NUCLEOTIDE SEQUENCE</scope>
    <source>
        <strain evidence="4">GSM-AAB239-AS_SAM_17_03QT</strain>
    </source>
</reference>
<evidence type="ECO:0000313" key="1">
    <source>
        <dbReference type="EMBL" id="KAJ6813480.1"/>
    </source>
</evidence>
<evidence type="ECO:0000313" key="2">
    <source>
        <dbReference type="EMBL" id="KAJ6819093.1"/>
    </source>
</evidence>
<dbReference type="EMBL" id="JANAVB010013554">
    <property type="protein sequence ID" value="KAJ6835279.1"/>
    <property type="molecule type" value="Genomic_DNA"/>
</dbReference>
<dbReference type="Proteomes" id="UP001140949">
    <property type="component" value="Unassembled WGS sequence"/>
</dbReference>
<dbReference type="EMBL" id="JANAVB010026600">
    <property type="protein sequence ID" value="KAJ6819093.1"/>
    <property type="molecule type" value="Genomic_DNA"/>
</dbReference>
<evidence type="ECO:0000313" key="3">
    <source>
        <dbReference type="EMBL" id="KAJ6835279.1"/>
    </source>
</evidence>
<accession>A0AAX6IP87</accession>
<dbReference type="EMBL" id="JANAVB010030378">
    <property type="protein sequence ID" value="KAJ6813480.1"/>
    <property type="molecule type" value="Genomic_DNA"/>
</dbReference>
<dbReference type="EMBL" id="JANAVB010000197">
    <property type="protein sequence ID" value="KAJ6854047.1"/>
    <property type="molecule type" value="Genomic_DNA"/>
</dbReference>
<protein>
    <submittedName>
        <fullName evidence="4">Uncharacterized protein</fullName>
    </submittedName>
</protein>
<dbReference type="AlphaFoldDB" id="A0AAX6IP87"/>